<feature type="transmembrane region" description="Helical" evidence="1">
    <location>
        <begin position="93"/>
        <end position="115"/>
    </location>
</feature>
<reference evidence="2 3" key="1">
    <citation type="submission" date="2017-03" db="EMBL/GenBank/DDBJ databases">
        <title>The genome sequence of Candidatus Rickettsiella viridis.</title>
        <authorList>
            <person name="Nikoh N."/>
            <person name="Tsuchida T."/>
            <person name="Yamaguchi K."/>
            <person name="Maeda T."/>
            <person name="Shigenobu S."/>
            <person name="Fukatsu T."/>
        </authorList>
    </citation>
    <scope>NUCLEOTIDE SEQUENCE [LARGE SCALE GENOMIC DNA]</scope>
    <source>
        <strain evidence="2 3">Ap-RA04</strain>
    </source>
</reference>
<name>A0A2Z5UWJ5_9COXI</name>
<evidence type="ECO:0000313" key="2">
    <source>
        <dbReference type="EMBL" id="BBB15445.1"/>
    </source>
</evidence>
<protein>
    <submittedName>
        <fullName evidence="2">Type I restriction-modification system M subunit</fullName>
    </submittedName>
</protein>
<proteinExistence type="predicted"/>
<feature type="transmembrane region" description="Helical" evidence="1">
    <location>
        <begin position="216"/>
        <end position="237"/>
    </location>
</feature>
<keyword evidence="1" id="KW-1133">Transmembrane helix</keyword>
<evidence type="ECO:0000256" key="1">
    <source>
        <dbReference type="SAM" id="Phobius"/>
    </source>
</evidence>
<evidence type="ECO:0000313" key="3">
    <source>
        <dbReference type="Proteomes" id="UP000282483"/>
    </source>
</evidence>
<gene>
    <name evidence="2" type="ORF">RVIR1_09710</name>
</gene>
<keyword evidence="1" id="KW-0812">Transmembrane</keyword>
<dbReference type="RefSeq" id="WP_126322902.1">
    <property type="nucleotide sequence ID" value="NZ_AP018005.1"/>
</dbReference>
<organism evidence="2 3">
    <name type="scientific">Candidatus Rickettsiella viridis</name>
    <dbReference type="NCBI Taxonomy" id="676208"/>
    <lineage>
        <taxon>Bacteria</taxon>
        <taxon>Pseudomonadati</taxon>
        <taxon>Pseudomonadota</taxon>
        <taxon>Gammaproteobacteria</taxon>
        <taxon>Legionellales</taxon>
        <taxon>Coxiellaceae</taxon>
        <taxon>Rickettsiella</taxon>
    </lineage>
</organism>
<keyword evidence="1" id="KW-0472">Membrane</keyword>
<accession>A0A2Z5UWJ5</accession>
<sequence length="443" mass="50161">MGIPTTNPSLASFNHETELRPKLSKLLNILLNNHKIDDTIEALTADKAGYHKNLWDQITTKINLYKLIIYDKGTNFSLASNTTTAAGLEAANIIFFIPYIGSALSIPIKPMLYAMDRQRKLKRTKRKFFRLITDDKFLKIISTILSNTHQAEFLAQSGDPEKTRKFAEKIFREFWLCFKNKVRRDSPETEDTHKFKSFLEDFSLAAKKVYSKKNKWHMAILIAISLATLPMIGLIFLSPASLSFLPIALTTLTQKLALAGGLLIPSLHFIETAMLLGLKKIVDLHEVVANKINPKNKKSPKKEDTEPKPPIDLKKFWVDCLYHYHETLTDPLKQNFQASLDKILGTLEKEKPLAAAPTKAAMRKKPSLLKVKHRRSRAMKVKALSKITGGPAARKKTLFSHTPIKQPINPYSMTELFRSPSTKTIADASPEHPPTKYLVFVRC</sequence>
<feature type="transmembrane region" description="Helical" evidence="1">
    <location>
        <begin position="257"/>
        <end position="278"/>
    </location>
</feature>
<dbReference type="KEGG" id="rvi:RVIR1_09710"/>
<dbReference type="Proteomes" id="UP000282483">
    <property type="component" value="Chromosome"/>
</dbReference>
<dbReference type="AlphaFoldDB" id="A0A2Z5UWJ5"/>
<keyword evidence="3" id="KW-1185">Reference proteome</keyword>
<dbReference type="EMBL" id="AP018005">
    <property type="protein sequence ID" value="BBB15445.1"/>
    <property type="molecule type" value="Genomic_DNA"/>
</dbReference>